<feature type="domain" description="FAD-binding PCMH-type" evidence="4">
    <location>
        <begin position="1"/>
        <end position="139"/>
    </location>
</feature>
<dbReference type="InterPro" id="IPR016167">
    <property type="entry name" value="FAD-bd_PCMH_sub1"/>
</dbReference>
<keyword evidence="3" id="KW-0560">Oxidoreductase</keyword>
<reference evidence="5 6" key="1">
    <citation type="submission" date="2014-05" db="EMBL/GenBank/DDBJ databases">
        <title>Draft Genome Sequence of Kitasatospora cheerisanensis KCTC 2395.</title>
        <authorList>
            <person name="Nam D.H."/>
        </authorList>
    </citation>
    <scope>NUCLEOTIDE SEQUENCE [LARGE SCALE GENOMIC DNA]</scope>
    <source>
        <strain evidence="5 6">KCTC 2395</strain>
    </source>
</reference>
<dbReference type="GO" id="GO:0016491">
    <property type="term" value="F:oxidoreductase activity"/>
    <property type="evidence" value="ECO:0007669"/>
    <property type="project" value="UniProtKB-KW"/>
</dbReference>
<dbReference type="InterPro" id="IPR002346">
    <property type="entry name" value="Mopterin_DH_FAD-bd"/>
</dbReference>
<protein>
    <submittedName>
        <fullName evidence="5">Carbon-monoxide dehydrogenase</fullName>
    </submittedName>
</protein>
<dbReference type="SUPFAM" id="SSF56176">
    <property type="entry name" value="FAD-binding/transporter-associated domain-like"/>
    <property type="match status" value="1"/>
</dbReference>
<evidence type="ECO:0000313" key="6">
    <source>
        <dbReference type="Proteomes" id="UP000027178"/>
    </source>
</evidence>
<evidence type="ECO:0000256" key="1">
    <source>
        <dbReference type="ARBA" id="ARBA00022630"/>
    </source>
</evidence>
<evidence type="ECO:0000256" key="2">
    <source>
        <dbReference type="ARBA" id="ARBA00022827"/>
    </source>
</evidence>
<dbReference type="Gene3D" id="3.30.465.10">
    <property type="match status" value="1"/>
</dbReference>
<dbReference type="InterPro" id="IPR051312">
    <property type="entry name" value="Diverse_Substr_Oxidored"/>
</dbReference>
<sequence>MEFLRPASWEEALAAKAGLPGALPVQGGTDVMVELNFDVRRPPAVLDLNRVAELAEWELDGGWVRLGAAVPYSRIVEELSGPLPGLALAARTVGSPQIRNRGSVGGNLGAASPAGDAHPALLAAGRGCGWRRIRCAGCG</sequence>
<keyword evidence="6" id="KW-1185">Reference proteome</keyword>
<dbReference type="InterPro" id="IPR016166">
    <property type="entry name" value="FAD-bd_PCMH"/>
</dbReference>
<evidence type="ECO:0000256" key="3">
    <source>
        <dbReference type="ARBA" id="ARBA00023002"/>
    </source>
</evidence>
<comment type="caution">
    <text evidence="5">The sequence shown here is derived from an EMBL/GenBank/DDBJ whole genome shotgun (WGS) entry which is preliminary data.</text>
</comment>
<gene>
    <name evidence="5" type="ORF">KCH_65590</name>
</gene>
<evidence type="ECO:0000313" key="5">
    <source>
        <dbReference type="EMBL" id="KDN81839.1"/>
    </source>
</evidence>
<dbReference type="eggNOG" id="COG1319">
    <property type="taxonomic scope" value="Bacteria"/>
</dbReference>
<dbReference type="PROSITE" id="PS51387">
    <property type="entry name" value="FAD_PCMH"/>
    <property type="match status" value="1"/>
</dbReference>
<dbReference type="GO" id="GO:0071949">
    <property type="term" value="F:FAD binding"/>
    <property type="evidence" value="ECO:0007669"/>
    <property type="project" value="InterPro"/>
</dbReference>
<keyword evidence="1" id="KW-0285">Flavoprotein</keyword>
<name>A0A066YPD3_9ACTN</name>
<dbReference type="Gene3D" id="3.30.43.10">
    <property type="entry name" value="Uridine Diphospho-n-acetylenolpyruvylglucosamine Reductase, domain 2"/>
    <property type="match status" value="1"/>
</dbReference>
<dbReference type="InterPro" id="IPR016169">
    <property type="entry name" value="FAD-bd_PCMH_sub2"/>
</dbReference>
<keyword evidence="2" id="KW-0274">FAD</keyword>
<dbReference type="Pfam" id="PF00941">
    <property type="entry name" value="FAD_binding_5"/>
    <property type="match status" value="1"/>
</dbReference>
<evidence type="ECO:0000259" key="4">
    <source>
        <dbReference type="PROSITE" id="PS51387"/>
    </source>
</evidence>
<dbReference type="PANTHER" id="PTHR42659:SF2">
    <property type="entry name" value="XANTHINE DEHYDROGENASE SUBUNIT C-RELATED"/>
    <property type="match status" value="1"/>
</dbReference>
<dbReference type="AlphaFoldDB" id="A0A066YPD3"/>
<dbReference type="EMBL" id="JNBY01000131">
    <property type="protein sequence ID" value="KDN81839.1"/>
    <property type="molecule type" value="Genomic_DNA"/>
</dbReference>
<dbReference type="HOGENOM" id="CLU_1842464_0_0_11"/>
<dbReference type="PANTHER" id="PTHR42659">
    <property type="entry name" value="XANTHINE DEHYDROGENASE SUBUNIT C-RELATED"/>
    <property type="match status" value="1"/>
</dbReference>
<accession>A0A066YPD3</accession>
<dbReference type="Proteomes" id="UP000027178">
    <property type="component" value="Unassembled WGS sequence"/>
</dbReference>
<dbReference type="InterPro" id="IPR036318">
    <property type="entry name" value="FAD-bd_PCMH-like_sf"/>
</dbReference>
<organism evidence="5 6">
    <name type="scientific">Kitasatospora cheerisanensis KCTC 2395</name>
    <dbReference type="NCBI Taxonomy" id="1348663"/>
    <lineage>
        <taxon>Bacteria</taxon>
        <taxon>Bacillati</taxon>
        <taxon>Actinomycetota</taxon>
        <taxon>Actinomycetes</taxon>
        <taxon>Kitasatosporales</taxon>
        <taxon>Streptomycetaceae</taxon>
        <taxon>Kitasatospora</taxon>
    </lineage>
</organism>
<proteinExistence type="predicted"/>
<dbReference type="PATRIC" id="fig|1348663.4.peg.6347"/>